<keyword evidence="7 9" id="KW-0472">Membrane</keyword>
<dbReference type="GO" id="GO:0033619">
    <property type="term" value="P:membrane protein proteolysis"/>
    <property type="evidence" value="ECO:0007669"/>
    <property type="project" value="TreeGrafter"/>
</dbReference>
<dbReference type="Proteomes" id="UP000324907">
    <property type="component" value="Unassembled WGS sequence"/>
</dbReference>
<dbReference type="InterPro" id="IPR007369">
    <property type="entry name" value="Peptidase_A22B_SPP"/>
</dbReference>
<keyword evidence="5" id="KW-0256">Endoplasmic reticulum</keyword>
<keyword evidence="12" id="KW-1185">Reference proteome</keyword>
<name>A0A5A8D6I6_CAFRO</name>
<dbReference type="EMBL" id="VLTL01000112">
    <property type="protein sequence ID" value="KAA0160304.1"/>
    <property type="molecule type" value="Genomic_DNA"/>
</dbReference>
<dbReference type="GO" id="GO:0098554">
    <property type="term" value="C:cytoplasmic side of endoplasmic reticulum membrane"/>
    <property type="evidence" value="ECO:0007669"/>
    <property type="project" value="TreeGrafter"/>
</dbReference>
<feature type="transmembrane region" description="Helical" evidence="9">
    <location>
        <begin position="31"/>
        <end position="52"/>
    </location>
</feature>
<keyword evidence="3 9" id="KW-0812">Transmembrane</keyword>
<dbReference type="PANTHER" id="PTHR12174:SF23">
    <property type="entry name" value="MINOR HISTOCOMPATIBILITY ANTIGEN H13"/>
    <property type="match status" value="1"/>
</dbReference>
<gene>
    <name evidence="11" type="ORF">FNF28_05500</name>
    <name evidence="10" type="ORF">FNF29_03517</name>
</gene>
<feature type="transmembrane region" description="Helical" evidence="9">
    <location>
        <begin position="144"/>
        <end position="165"/>
    </location>
</feature>
<proteinExistence type="inferred from homology"/>
<dbReference type="EMBL" id="VLTN01000018">
    <property type="protein sequence ID" value="KAA0152997.1"/>
    <property type="molecule type" value="Genomic_DNA"/>
</dbReference>
<reference evidence="12 13" key="1">
    <citation type="submission" date="2019-07" db="EMBL/GenBank/DDBJ databases">
        <title>Genomes of Cafeteria roenbergensis.</title>
        <authorList>
            <person name="Fischer M.G."/>
            <person name="Hackl T."/>
            <person name="Roman M."/>
        </authorList>
    </citation>
    <scope>NUCLEOTIDE SEQUENCE [LARGE SCALE GENOMIC DNA]</scope>
    <source>
        <strain evidence="10 12">BVI</strain>
        <strain evidence="11 13">RCC970-E3</strain>
    </source>
</reference>
<dbReference type="GO" id="GO:0042500">
    <property type="term" value="F:aspartic endopeptidase activity, intramembrane cleaving"/>
    <property type="evidence" value="ECO:0007669"/>
    <property type="project" value="InterPro"/>
</dbReference>
<keyword evidence="6 9" id="KW-1133">Transmembrane helix</keyword>
<evidence type="ECO:0000256" key="7">
    <source>
        <dbReference type="ARBA" id="ARBA00023136"/>
    </source>
</evidence>
<evidence type="ECO:0000256" key="5">
    <source>
        <dbReference type="ARBA" id="ARBA00022824"/>
    </source>
</evidence>
<protein>
    <recommendedName>
        <fullName evidence="14">Signal peptide peptidase</fullName>
    </recommendedName>
</protein>
<accession>A0A5A8D6I6</accession>
<dbReference type="OMA" id="KESAMRF"/>
<feature type="region of interest" description="Disordered" evidence="8">
    <location>
        <begin position="399"/>
        <end position="468"/>
    </location>
</feature>
<sequence length="468" mass="49274">MSAVMRGRVLGALGILAAVHALTHLELLPVPFWVITLTVSMLLIYGGSLYSLMLSRFASESDEGEAAMSQQDAILMPIIASGVLLVLFYSFDFIPDYAVNGLLRVYFGVLGTFGVGSMAAWVLEAVGTQAGVVTGAVRLGELPFGMGSYTAFDLLGLCVGAAVSAAEAYAKLNGLSVHWILNNAMGAAFCFEALGKFSLGRVSTGVVMLVGLLIYDIVMVFGTKGILGRGVMQSVAAKVDGPILLMFPNFSTDPDVPVRFSKLGLGDICFPGAFIAMLLRYDAFRSAVWRHTSVKGTADEEAQLAKLAKDSPNERVPAGLPGGAATTHKFSSPYFIASAVAYLAGLAVTLVVMLVFKHPQPALLYLSPACALAPLVTAFALGDFKQMWGYTEEAEEDAAKDKAAAQKKEEAVEPAPVAVADGGSKPATFAEVAATEPPVEQAAPEPERLEAEAPVSGGGPRRRKRRAD</sequence>
<dbReference type="InterPro" id="IPR006639">
    <property type="entry name" value="Preselin/SPP"/>
</dbReference>
<evidence type="ECO:0000256" key="4">
    <source>
        <dbReference type="ARBA" id="ARBA00022801"/>
    </source>
</evidence>
<dbReference type="GO" id="GO:0098553">
    <property type="term" value="C:lumenal side of endoplasmic reticulum membrane"/>
    <property type="evidence" value="ECO:0007669"/>
    <property type="project" value="TreeGrafter"/>
</dbReference>
<evidence type="ECO:0000313" key="12">
    <source>
        <dbReference type="Proteomes" id="UP000323011"/>
    </source>
</evidence>
<comment type="caution">
    <text evidence="11">The sequence shown here is derived from an EMBL/GenBank/DDBJ whole genome shotgun (WGS) entry which is preliminary data.</text>
</comment>
<evidence type="ECO:0000313" key="10">
    <source>
        <dbReference type="EMBL" id="KAA0152997.1"/>
    </source>
</evidence>
<evidence type="ECO:0008006" key="14">
    <source>
        <dbReference type="Google" id="ProtNLM"/>
    </source>
</evidence>
<feature type="compositionally biased region" description="Low complexity" evidence="8">
    <location>
        <begin position="430"/>
        <end position="444"/>
    </location>
</feature>
<evidence type="ECO:0000313" key="11">
    <source>
        <dbReference type="EMBL" id="KAA0160304.1"/>
    </source>
</evidence>
<evidence type="ECO:0000256" key="1">
    <source>
        <dbReference type="ARBA" id="ARBA00004477"/>
    </source>
</evidence>
<dbReference type="Pfam" id="PF04258">
    <property type="entry name" value="Peptidase_A22B"/>
    <property type="match status" value="1"/>
</dbReference>
<evidence type="ECO:0000256" key="8">
    <source>
        <dbReference type="SAM" id="MobiDB-lite"/>
    </source>
</evidence>
<dbReference type="Proteomes" id="UP000323011">
    <property type="component" value="Unassembled WGS sequence"/>
</dbReference>
<feature type="transmembrane region" description="Helical" evidence="9">
    <location>
        <begin position="362"/>
        <end position="381"/>
    </location>
</feature>
<organism evidence="11 13">
    <name type="scientific">Cafeteria roenbergensis</name>
    <name type="common">Marine flagellate</name>
    <dbReference type="NCBI Taxonomy" id="33653"/>
    <lineage>
        <taxon>Eukaryota</taxon>
        <taxon>Sar</taxon>
        <taxon>Stramenopiles</taxon>
        <taxon>Bigyra</taxon>
        <taxon>Opalozoa</taxon>
        <taxon>Bicosoecida</taxon>
        <taxon>Cafeteriaceae</taxon>
        <taxon>Cafeteria</taxon>
    </lineage>
</organism>
<dbReference type="GO" id="GO:0006465">
    <property type="term" value="P:signal peptide processing"/>
    <property type="evidence" value="ECO:0007669"/>
    <property type="project" value="TreeGrafter"/>
</dbReference>
<comment type="subcellular location">
    <subcellularLocation>
        <location evidence="1">Endoplasmic reticulum membrane</location>
        <topology evidence="1">Multi-pass membrane protein</topology>
    </subcellularLocation>
</comment>
<feature type="transmembrane region" description="Helical" evidence="9">
    <location>
        <begin position="206"/>
        <end position="227"/>
    </location>
</feature>
<evidence type="ECO:0000256" key="2">
    <source>
        <dbReference type="ARBA" id="ARBA00006859"/>
    </source>
</evidence>
<dbReference type="AlphaFoldDB" id="A0A5A8D6I6"/>
<feature type="compositionally biased region" description="Basic and acidic residues" evidence="8">
    <location>
        <begin position="399"/>
        <end position="411"/>
    </location>
</feature>
<evidence type="ECO:0000256" key="6">
    <source>
        <dbReference type="ARBA" id="ARBA00022989"/>
    </source>
</evidence>
<dbReference type="PANTHER" id="PTHR12174">
    <property type="entry name" value="SIGNAL PEPTIDE PEPTIDASE"/>
    <property type="match status" value="1"/>
</dbReference>
<evidence type="ECO:0000256" key="9">
    <source>
        <dbReference type="SAM" id="Phobius"/>
    </source>
</evidence>
<dbReference type="SMART" id="SM00730">
    <property type="entry name" value="PSN"/>
    <property type="match status" value="1"/>
</dbReference>
<evidence type="ECO:0000256" key="3">
    <source>
        <dbReference type="ARBA" id="ARBA00022692"/>
    </source>
</evidence>
<feature type="transmembrane region" description="Helical" evidence="9">
    <location>
        <begin position="73"/>
        <end position="91"/>
    </location>
</feature>
<feature type="transmembrane region" description="Helical" evidence="9">
    <location>
        <begin position="103"/>
        <end position="123"/>
    </location>
</feature>
<comment type="similarity">
    <text evidence="2">Belongs to the peptidase A22B family.</text>
</comment>
<feature type="transmembrane region" description="Helical" evidence="9">
    <location>
        <begin position="334"/>
        <end position="356"/>
    </location>
</feature>
<keyword evidence="4" id="KW-0378">Hydrolase</keyword>
<evidence type="ECO:0000313" key="13">
    <source>
        <dbReference type="Proteomes" id="UP000324907"/>
    </source>
</evidence>